<gene>
    <name evidence="2" type="ORF">BXY39_1764</name>
</gene>
<evidence type="ECO:0000256" key="1">
    <source>
        <dbReference type="SAM" id="MobiDB-lite"/>
    </source>
</evidence>
<name>A0A3M0CFT6_9PROT</name>
<dbReference type="EMBL" id="REFR01000011">
    <property type="protein sequence ID" value="RMB07677.1"/>
    <property type="molecule type" value="Genomic_DNA"/>
</dbReference>
<evidence type="ECO:0000313" key="3">
    <source>
        <dbReference type="Proteomes" id="UP000271227"/>
    </source>
</evidence>
<feature type="compositionally biased region" description="Basic and acidic residues" evidence="1">
    <location>
        <begin position="1"/>
        <end position="20"/>
    </location>
</feature>
<protein>
    <submittedName>
        <fullName evidence="2">Uncharacterized protein</fullName>
    </submittedName>
</protein>
<comment type="caution">
    <text evidence="2">The sequence shown here is derived from an EMBL/GenBank/DDBJ whole genome shotgun (WGS) entry which is preliminary data.</text>
</comment>
<dbReference type="AlphaFoldDB" id="A0A3M0CFT6"/>
<reference evidence="2 3" key="1">
    <citation type="submission" date="2018-10" db="EMBL/GenBank/DDBJ databases">
        <title>Genomic Encyclopedia of Archaeal and Bacterial Type Strains, Phase II (KMG-II): from individual species to whole genera.</title>
        <authorList>
            <person name="Goeker M."/>
        </authorList>
    </citation>
    <scope>NUCLEOTIDE SEQUENCE [LARGE SCALE GENOMIC DNA]</scope>
    <source>
        <strain evidence="2 3">DSM 25217</strain>
    </source>
</reference>
<proteinExistence type="predicted"/>
<accession>A0A3M0CFT6</accession>
<dbReference type="RefSeq" id="WP_121938478.1">
    <property type="nucleotide sequence ID" value="NZ_REFR01000011.1"/>
</dbReference>
<feature type="region of interest" description="Disordered" evidence="1">
    <location>
        <begin position="1"/>
        <end position="23"/>
    </location>
</feature>
<dbReference type="InParanoid" id="A0A3M0CFT6"/>
<evidence type="ECO:0000313" key="2">
    <source>
        <dbReference type="EMBL" id="RMB07677.1"/>
    </source>
</evidence>
<organism evidence="2 3">
    <name type="scientific">Eilatimonas milleporae</name>
    <dbReference type="NCBI Taxonomy" id="911205"/>
    <lineage>
        <taxon>Bacteria</taxon>
        <taxon>Pseudomonadati</taxon>
        <taxon>Pseudomonadota</taxon>
        <taxon>Alphaproteobacteria</taxon>
        <taxon>Kordiimonadales</taxon>
        <taxon>Kordiimonadaceae</taxon>
        <taxon>Eilatimonas</taxon>
    </lineage>
</organism>
<dbReference type="Proteomes" id="UP000271227">
    <property type="component" value="Unassembled WGS sequence"/>
</dbReference>
<sequence>MKIAHEKREGRPEQPEEPSHCLHTVTSPAEAADVLRQCYDAPTAEAQRRRQAAHREGRLADADFWADVCTTLEQGLQTD</sequence>
<keyword evidence="3" id="KW-1185">Reference proteome</keyword>